<dbReference type="Gene3D" id="1.10.287.1260">
    <property type="match status" value="1"/>
</dbReference>
<dbReference type="InterPro" id="IPR011066">
    <property type="entry name" value="MscS_channel_C_sf"/>
</dbReference>
<organism evidence="12 13">
    <name type="scientific">Oerskovia douganii</name>
    <dbReference type="NCBI Taxonomy" id="2762210"/>
    <lineage>
        <taxon>Bacteria</taxon>
        <taxon>Bacillati</taxon>
        <taxon>Actinomycetota</taxon>
        <taxon>Actinomycetes</taxon>
        <taxon>Micrococcales</taxon>
        <taxon>Cellulomonadaceae</taxon>
        <taxon>Oerskovia</taxon>
    </lineage>
</organism>
<dbReference type="Proteomes" id="UP000822993">
    <property type="component" value="Unassembled WGS sequence"/>
</dbReference>
<keyword evidence="13" id="KW-1185">Reference proteome</keyword>
<dbReference type="Pfam" id="PF21082">
    <property type="entry name" value="MS_channel_3rd"/>
    <property type="match status" value="1"/>
</dbReference>
<keyword evidence="4 8" id="KW-0812">Transmembrane</keyword>
<evidence type="ECO:0000313" key="12">
    <source>
        <dbReference type="EMBL" id="MBE7701438.1"/>
    </source>
</evidence>
<evidence type="ECO:0000256" key="5">
    <source>
        <dbReference type="ARBA" id="ARBA00022989"/>
    </source>
</evidence>
<evidence type="ECO:0000256" key="8">
    <source>
        <dbReference type="SAM" id="Phobius"/>
    </source>
</evidence>
<comment type="caution">
    <text evidence="12">The sequence shown here is derived from an EMBL/GenBank/DDBJ whole genome shotgun (WGS) entry which is preliminary data.</text>
</comment>
<comment type="subcellular location">
    <subcellularLocation>
        <location evidence="1">Cell membrane</location>
        <topology evidence="1">Multi-pass membrane protein</topology>
    </subcellularLocation>
</comment>
<keyword evidence="5 8" id="KW-1133">Transmembrane helix</keyword>
<evidence type="ECO:0000256" key="2">
    <source>
        <dbReference type="ARBA" id="ARBA00008017"/>
    </source>
</evidence>
<dbReference type="SUPFAM" id="SSF82861">
    <property type="entry name" value="Mechanosensitive channel protein MscS (YggB), transmembrane region"/>
    <property type="match status" value="1"/>
</dbReference>
<dbReference type="Gene3D" id="3.30.70.100">
    <property type="match status" value="1"/>
</dbReference>
<feature type="compositionally biased region" description="Basic and acidic residues" evidence="7">
    <location>
        <begin position="376"/>
        <end position="391"/>
    </location>
</feature>
<dbReference type="EMBL" id="JACSPN010000019">
    <property type="protein sequence ID" value="MBE7701438.1"/>
    <property type="molecule type" value="Genomic_DNA"/>
</dbReference>
<dbReference type="Pfam" id="PF00924">
    <property type="entry name" value="MS_channel_2nd"/>
    <property type="match status" value="1"/>
</dbReference>
<protein>
    <submittedName>
        <fullName evidence="12">Mechanosensitive ion channel</fullName>
    </submittedName>
</protein>
<feature type="domain" description="Mechanosensitive ion channel MscS" evidence="9">
    <location>
        <begin position="150"/>
        <end position="207"/>
    </location>
</feature>
<feature type="region of interest" description="Disordered" evidence="7">
    <location>
        <begin position="323"/>
        <end position="391"/>
    </location>
</feature>
<dbReference type="PANTHER" id="PTHR30460">
    <property type="entry name" value="MODERATE CONDUCTANCE MECHANOSENSITIVE CHANNEL YBIO"/>
    <property type="match status" value="1"/>
</dbReference>
<evidence type="ECO:0000313" key="13">
    <source>
        <dbReference type="Proteomes" id="UP000822993"/>
    </source>
</evidence>
<accession>A0A9D5YZ71</accession>
<feature type="domain" description="Mechanosensitive ion channel MscS C-terminal" evidence="10">
    <location>
        <begin position="220"/>
        <end position="304"/>
    </location>
</feature>
<sequence length="391" mass="41644">MDSPTPSPSDSVGEQFADTANVWLEWFLGTPLRIILIVVIGSILLAILRRLINRVAEHIADGTPLTERRGMKGLSQSAVGTVLLRANPLANARRAQRARTIGSVLRSTVNILVGTTIVLMVLTELGMNIAPFLASAGIVGVALGFGAQSLVKDFLSGTFMLLEDQYGVGDSVDFGVVSGTVEEVALRVTKVRDADGTLWYIRNGEILRTGNKSQEWGRASVEVHVAYFADLEQVERVLRDAGQEVAADPVLGTYLLEQPAVSGIESMTPEEMVLRVSVKTQAAMQSEVSRALRTTVRERLAAARVPLPGAEAPAEVEDAAVPDAEVPPHGTAPARGAAPATGPQDTLQNRDTVQNGDSVQRRDSVQSPGPSATARDTGRDAMADDPSQPDR</sequence>
<dbReference type="SUPFAM" id="SSF82689">
    <property type="entry name" value="Mechanosensitive channel protein MscS (YggB), C-terminal domain"/>
    <property type="match status" value="1"/>
</dbReference>
<feature type="transmembrane region" description="Helical" evidence="8">
    <location>
        <begin position="129"/>
        <end position="151"/>
    </location>
</feature>
<keyword evidence="6 8" id="KW-0472">Membrane</keyword>
<dbReference type="SUPFAM" id="SSF50182">
    <property type="entry name" value="Sm-like ribonucleoproteins"/>
    <property type="match status" value="1"/>
</dbReference>
<feature type="compositionally biased region" description="Polar residues" evidence="7">
    <location>
        <begin position="344"/>
        <end position="358"/>
    </location>
</feature>
<dbReference type="InterPro" id="IPR049142">
    <property type="entry name" value="MS_channel_1st"/>
</dbReference>
<keyword evidence="3" id="KW-1003">Cell membrane</keyword>
<feature type="compositionally biased region" description="Low complexity" evidence="7">
    <location>
        <begin position="323"/>
        <end position="343"/>
    </location>
</feature>
<comment type="similarity">
    <text evidence="2">Belongs to the MscS (TC 1.A.23) family.</text>
</comment>
<dbReference type="PANTHER" id="PTHR30460:SF0">
    <property type="entry name" value="MODERATE CONDUCTANCE MECHANOSENSITIVE CHANNEL YBIO"/>
    <property type="match status" value="1"/>
</dbReference>
<feature type="transmembrane region" description="Helical" evidence="8">
    <location>
        <begin position="103"/>
        <end position="123"/>
    </location>
</feature>
<evidence type="ECO:0000259" key="10">
    <source>
        <dbReference type="Pfam" id="PF21082"/>
    </source>
</evidence>
<dbReference type="InterPro" id="IPR006685">
    <property type="entry name" value="MscS_channel_2nd"/>
</dbReference>
<dbReference type="FunFam" id="2.30.30.60:FF:000001">
    <property type="entry name" value="MscS Mechanosensitive ion channel"/>
    <property type="match status" value="1"/>
</dbReference>
<name>A0A9D5YZ71_9CELL</name>
<evidence type="ECO:0000256" key="4">
    <source>
        <dbReference type="ARBA" id="ARBA00022692"/>
    </source>
</evidence>
<dbReference type="Pfam" id="PF21088">
    <property type="entry name" value="MS_channel_1st"/>
    <property type="match status" value="1"/>
</dbReference>
<proteinExistence type="inferred from homology"/>
<gene>
    <name evidence="12" type="ORF">H9623_14175</name>
</gene>
<dbReference type="InterPro" id="IPR049278">
    <property type="entry name" value="MS_channel_C"/>
</dbReference>
<dbReference type="InterPro" id="IPR023408">
    <property type="entry name" value="MscS_beta-dom_sf"/>
</dbReference>
<evidence type="ECO:0000259" key="9">
    <source>
        <dbReference type="Pfam" id="PF00924"/>
    </source>
</evidence>
<reference evidence="12 13" key="1">
    <citation type="submission" date="2020-08" db="EMBL/GenBank/DDBJ databases">
        <title>A Genomic Blueprint of the Chicken Gut Microbiome.</title>
        <authorList>
            <person name="Gilroy R."/>
            <person name="Ravi A."/>
            <person name="Getino M."/>
            <person name="Pursley I."/>
            <person name="Horton D.L."/>
            <person name="Alikhan N.-F."/>
            <person name="Baker D."/>
            <person name="Gharbi K."/>
            <person name="Hall N."/>
            <person name="Watson M."/>
            <person name="Adriaenssens E.M."/>
            <person name="Foster-Nyarko E."/>
            <person name="Jarju S."/>
            <person name="Secka A."/>
            <person name="Antonio M."/>
            <person name="Oren A."/>
            <person name="Chaudhuri R."/>
            <person name="La Ragione R.M."/>
            <person name="Hildebrand F."/>
            <person name="Pallen M.J."/>
        </authorList>
    </citation>
    <scope>NUCLEOTIDE SEQUENCE [LARGE SCALE GENOMIC DNA]</scope>
    <source>
        <strain evidence="12 13">Sa1BUA8</strain>
    </source>
</reference>
<feature type="domain" description="Mechanosensitive ion channel transmembrane helices 2/3" evidence="11">
    <location>
        <begin position="109"/>
        <end position="148"/>
    </location>
</feature>
<evidence type="ECO:0000256" key="3">
    <source>
        <dbReference type="ARBA" id="ARBA00022475"/>
    </source>
</evidence>
<evidence type="ECO:0000259" key="11">
    <source>
        <dbReference type="Pfam" id="PF21088"/>
    </source>
</evidence>
<evidence type="ECO:0000256" key="6">
    <source>
        <dbReference type="ARBA" id="ARBA00023136"/>
    </source>
</evidence>
<evidence type="ECO:0000256" key="7">
    <source>
        <dbReference type="SAM" id="MobiDB-lite"/>
    </source>
</evidence>
<dbReference type="Gene3D" id="2.30.30.60">
    <property type="match status" value="1"/>
</dbReference>
<dbReference type="InterPro" id="IPR010920">
    <property type="entry name" value="LSM_dom_sf"/>
</dbReference>
<dbReference type="GO" id="GO:0005886">
    <property type="term" value="C:plasma membrane"/>
    <property type="evidence" value="ECO:0007669"/>
    <property type="project" value="UniProtKB-SubCell"/>
</dbReference>
<feature type="transmembrane region" description="Helical" evidence="8">
    <location>
        <begin position="26"/>
        <end position="48"/>
    </location>
</feature>
<dbReference type="InterPro" id="IPR011014">
    <property type="entry name" value="MscS_channel_TM-2"/>
</dbReference>
<dbReference type="AlphaFoldDB" id="A0A9D5YZ71"/>
<dbReference type="GO" id="GO:0008381">
    <property type="term" value="F:mechanosensitive monoatomic ion channel activity"/>
    <property type="evidence" value="ECO:0007669"/>
    <property type="project" value="InterPro"/>
</dbReference>
<dbReference type="InterPro" id="IPR045276">
    <property type="entry name" value="YbiO_bact"/>
</dbReference>
<evidence type="ECO:0000256" key="1">
    <source>
        <dbReference type="ARBA" id="ARBA00004651"/>
    </source>
</evidence>
<dbReference type="RefSeq" id="WP_193720684.1">
    <property type="nucleotide sequence ID" value="NZ_JACSPN010000019.1"/>
</dbReference>